<dbReference type="Pfam" id="PF00300">
    <property type="entry name" value="His_Phos_1"/>
    <property type="match status" value="1"/>
</dbReference>
<dbReference type="SMART" id="SM00855">
    <property type="entry name" value="PGAM"/>
    <property type="match status" value="1"/>
</dbReference>
<dbReference type="InterPro" id="IPR029033">
    <property type="entry name" value="His_PPase_superfam"/>
</dbReference>
<evidence type="ECO:0000313" key="1">
    <source>
        <dbReference type="EMBL" id="RDL43765.1"/>
    </source>
</evidence>
<evidence type="ECO:0000313" key="2">
    <source>
        <dbReference type="Proteomes" id="UP000254326"/>
    </source>
</evidence>
<evidence type="ECO:0008006" key="3">
    <source>
        <dbReference type="Google" id="ProtNLM"/>
    </source>
</evidence>
<comment type="caution">
    <text evidence="1">The sequence shown here is derived from an EMBL/GenBank/DDBJ whole genome shotgun (WGS) entry which is preliminary data.</text>
</comment>
<dbReference type="Proteomes" id="UP000254326">
    <property type="component" value="Unassembled WGS sequence"/>
</dbReference>
<accession>A0A370U7N0</accession>
<keyword evidence="2" id="KW-1185">Reference proteome</keyword>
<reference evidence="1 2" key="1">
    <citation type="submission" date="2018-06" db="EMBL/GenBank/DDBJ databases">
        <title>Marinomonas sp. YLB-05 draft genome sequence.</title>
        <authorList>
            <person name="Yu L."/>
            <person name="Tang X."/>
        </authorList>
    </citation>
    <scope>NUCLEOTIDE SEQUENCE [LARGE SCALE GENOMIC DNA]</scope>
    <source>
        <strain evidence="1 2">YLB-05</strain>
    </source>
</reference>
<dbReference type="EMBL" id="QKRA01000006">
    <property type="protein sequence ID" value="RDL43765.1"/>
    <property type="molecule type" value="Genomic_DNA"/>
</dbReference>
<name>A0A370U7N0_9GAMM</name>
<proteinExistence type="predicted"/>
<organism evidence="1 2">
    <name type="scientific">Marinomonas piezotolerans</name>
    <dbReference type="NCBI Taxonomy" id="2213058"/>
    <lineage>
        <taxon>Bacteria</taxon>
        <taxon>Pseudomonadati</taxon>
        <taxon>Pseudomonadota</taxon>
        <taxon>Gammaproteobacteria</taxon>
        <taxon>Oceanospirillales</taxon>
        <taxon>Oceanospirillaceae</taxon>
        <taxon>Marinomonas</taxon>
    </lineage>
</organism>
<dbReference type="AlphaFoldDB" id="A0A370U7N0"/>
<protein>
    <recommendedName>
        <fullName evidence="3">Histidine phosphatase family protein</fullName>
    </recommendedName>
</protein>
<dbReference type="Gene3D" id="3.40.50.1240">
    <property type="entry name" value="Phosphoglycerate mutase-like"/>
    <property type="match status" value="1"/>
</dbReference>
<dbReference type="CDD" id="cd07067">
    <property type="entry name" value="HP_PGM_like"/>
    <property type="match status" value="1"/>
</dbReference>
<dbReference type="InterPro" id="IPR013078">
    <property type="entry name" value="His_Pase_superF_clade-1"/>
</dbReference>
<dbReference type="OrthoDB" id="1428641at2"/>
<dbReference type="RefSeq" id="WP_115468683.1">
    <property type="nucleotide sequence ID" value="NZ_QKRA01000006.1"/>
</dbReference>
<dbReference type="SUPFAM" id="SSF53254">
    <property type="entry name" value="Phosphoglycerate mutase-like"/>
    <property type="match status" value="1"/>
</dbReference>
<gene>
    <name evidence="1" type="ORF">DN730_13545</name>
</gene>
<sequence>MPKLLLIRHAERPEIPENTVGNEVLLTEKGKADTRRFAQRLSEQVISIQSSPIKRCRQTAEIIADVLGFNHHAILANRDLGDPGFMIKDGTEAWIHWQKKGHQKVNEYLLSGSEQWTGFEDLDHAVSIFDGSIRQQLSSLGEGVHIWITHDTILATYASRILPNRLVISQWPQYLSYISVELIGGNVVYDYFNMGTTE</sequence>